<protein>
    <submittedName>
        <fullName evidence="1">Uncharacterized protein</fullName>
    </submittedName>
</protein>
<proteinExistence type="predicted"/>
<gene>
    <name evidence="1" type="ORF">SAMN04487909_1804</name>
</gene>
<sequence length="73" mass="8611">MSSRIDLRIDFAFKTLFGTHGNKDAPHNDWNHLSDISKLELRQIHCTFTALYLFLTLIQLPFRDELKEPLPNR</sequence>
<organism evidence="1 2">
    <name type="scientific">Aneurinibacillus migulanus</name>
    <name type="common">Bacillus migulanus</name>
    <dbReference type="NCBI Taxonomy" id="47500"/>
    <lineage>
        <taxon>Bacteria</taxon>
        <taxon>Bacillati</taxon>
        <taxon>Bacillota</taxon>
        <taxon>Bacilli</taxon>
        <taxon>Bacillales</taxon>
        <taxon>Paenibacillaceae</taxon>
        <taxon>Aneurinibacillus group</taxon>
        <taxon>Aneurinibacillus</taxon>
    </lineage>
</organism>
<accession>A0A1G9D5J3</accession>
<dbReference type="Proteomes" id="UP000182836">
    <property type="component" value="Unassembled WGS sequence"/>
</dbReference>
<dbReference type="AlphaFoldDB" id="A0A1G9D5J3"/>
<evidence type="ECO:0000313" key="1">
    <source>
        <dbReference type="EMBL" id="SDK59216.1"/>
    </source>
</evidence>
<name>A0A1G9D5J3_ANEMI</name>
<dbReference type="EMBL" id="FNED01000080">
    <property type="protein sequence ID" value="SDK59216.1"/>
    <property type="molecule type" value="Genomic_DNA"/>
</dbReference>
<reference evidence="1 2" key="1">
    <citation type="submission" date="2016-10" db="EMBL/GenBank/DDBJ databases">
        <authorList>
            <person name="de Groot N.N."/>
        </authorList>
    </citation>
    <scope>NUCLEOTIDE SEQUENCE [LARGE SCALE GENOMIC DNA]</scope>
    <source>
        <strain evidence="1 2">DSM 2895</strain>
    </source>
</reference>
<evidence type="ECO:0000313" key="2">
    <source>
        <dbReference type="Proteomes" id="UP000182836"/>
    </source>
</evidence>